<dbReference type="InterPro" id="IPR037914">
    <property type="entry name" value="SpoVT-AbrB_sf"/>
</dbReference>
<dbReference type="AlphaFoldDB" id="A0A075SQK5"/>
<dbReference type="Proteomes" id="UP000028185">
    <property type="component" value="Chromosome"/>
</dbReference>
<dbReference type="Gene3D" id="2.10.260.10">
    <property type="match status" value="1"/>
</dbReference>
<proteinExistence type="predicted"/>
<dbReference type="InterPro" id="IPR007159">
    <property type="entry name" value="SpoVT-AbrB_dom"/>
</dbReference>
<sequence length="71" mass="7922">MNTVKTRKVGNSLAITIPKELNVDEGKEFIVYKGIDDVIVLAPKIPNPFDNMEPFIMDNDFEGVVLLDNEG</sequence>
<dbReference type="GO" id="GO:0003677">
    <property type="term" value="F:DNA binding"/>
    <property type="evidence" value="ECO:0007669"/>
    <property type="project" value="InterPro"/>
</dbReference>
<evidence type="ECO:0000313" key="2">
    <source>
        <dbReference type="EMBL" id="AIG43310.1"/>
    </source>
</evidence>
<protein>
    <submittedName>
        <fullName evidence="2">AbrB family transcriptional regulator</fullName>
    </submittedName>
</protein>
<evidence type="ECO:0000313" key="3">
    <source>
        <dbReference type="Proteomes" id="UP000028185"/>
    </source>
</evidence>
<dbReference type="SMART" id="SM00966">
    <property type="entry name" value="SpoVT_AbrB"/>
    <property type="match status" value="1"/>
</dbReference>
<feature type="domain" description="SpoVT-AbrB" evidence="1">
    <location>
        <begin position="7"/>
        <end position="49"/>
    </location>
</feature>
<dbReference type="Pfam" id="PF04014">
    <property type="entry name" value="MazE_antitoxin"/>
    <property type="match status" value="1"/>
</dbReference>
<organism evidence="2 3">
    <name type="scientific">Streptococcus suis 6407</name>
    <dbReference type="NCBI Taxonomy" id="1214179"/>
    <lineage>
        <taxon>Bacteria</taxon>
        <taxon>Bacillati</taxon>
        <taxon>Bacillota</taxon>
        <taxon>Bacilli</taxon>
        <taxon>Lactobacillales</taxon>
        <taxon>Streptococcaceae</taxon>
        <taxon>Streptococcus</taxon>
    </lineage>
</organism>
<dbReference type="SUPFAM" id="SSF89447">
    <property type="entry name" value="AbrB/MazE/MraZ-like"/>
    <property type="match status" value="1"/>
</dbReference>
<dbReference type="HOGENOM" id="CLU_176209_2_1_9"/>
<gene>
    <name evidence="2" type="ORF">ID09_04390</name>
</gene>
<reference evidence="2 3" key="1">
    <citation type="journal article" date="2014" name="Genome Announc.">
        <title>Whole-Genome Sequence of Streptococcus suis Serotype 4 Reference Strain 6407.</title>
        <authorList>
            <person name="Wang K."/>
            <person name="Chen J."/>
            <person name="Yao H."/>
            <person name="Lu C."/>
        </authorList>
    </citation>
    <scope>NUCLEOTIDE SEQUENCE [LARGE SCALE GENOMIC DNA]</scope>
    <source>
        <strain evidence="2">6407</strain>
    </source>
</reference>
<name>A0A075SQK5_STRSU</name>
<dbReference type="NCBIfam" id="NF047400">
    <property type="entry name" value="MazE_PemI_antitoxin"/>
    <property type="match status" value="1"/>
</dbReference>
<accession>A0A075SQK5</accession>
<dbReference type="EMBL" id="CP008921">
    <property type="protein sequence ID" value="AIG43310.1"/>
    <property type="molecule type" value="Genomic_DNA"/>
</dbReference>
<evidence type="ECO:0000259" key="1">
    <source>
        <dbReference type="SMART" id="SM00966"/>
    </source>
</evidence>
<dbReference type="PATRIC" id="fig|1214179.4.peg.837"/>
<dbReference type="RefSeq" id="WP_024390789.1">
    <property type="nucleotide sequence ID" value="NZ_ALLE01000039.1"/>
</dbReference>